<reference evidence="3" key="1">
    <citation type="submission" date="2017-01" db="EMBL/GenBank/DDBJ databases">
        <authorList>
            <person name="Varghese N."/>
            <person name="Submissions S."/>
        </authorList>
    </citation>
    <scope>NUCLEOTIDE SEQUENCE [LARGE SCALE GENOMIC DNA]</scope>
    <source>
        <strain evidence="3">DSM 22306</strain>
    </source>
</reference>
<dbReference type="EMBL" id="FTOE01000001">
    <property type="protein sequence ID" value="SIS42298.1"/>
    <property type="molecule type" value="Genomic_DNA"/>
</dbReference>
<sequence>MTRKSLCRDIQSVHQRLNLRQEQFQLANEQSKAALKKTSPYLIIGIGLLAGVVTHVIGWRKAYTVVNTSFSFYPFLLRSTRRLMSMRND</sequence>
<evidence type="ECO:0000256" key="1">
    <source>
        <dbReference type="SAM" id="Phobius"/>
    </source>
</evidence>
<dbReference type="STRING" id="619304.SAMN05421760_101357"/>
<evidence type="ECO:0000313" key="3">
    <source>
        <dbReference type="Proteomes" id="UP000185999"/>
    </source>
</evidence>
<keyword evidence="1" id="KW-1133">Transmembrane helix</keyword>
<gene>
    <name evidence="2" type="ORF">SAMN05421760_101357</name>
</gene>
<dbReference type="AlphaFoldDB" id="A0A1N7IYW5"/>
<evidence type="ECO:0008006" key="4">
    <source>
        <dbReference type="Google" id="ProtNLM"/>
    </source>
</evidence>
<keyword evidence="1" id="KW-0812">Transmembrane</keyword>
<organism evidence="2 3">
    <name type="scientific">Neptunomonas antarctica</name>
    <dbReference type="NCBI Taxonomy" id="619304"/>
    <lineage>
        <taxon>Bacteria</taxon>
        <taxon>Pseudomonadati</taxon>
        <taxon>Pseudomonadota</taxon>
        <taxon>Gammaproteobacteria</taxon>
        <taxon>Oceanospirillales</taxon>
        <taxon>Oceanospirillaceae</taxon>
        <taxon>Neptunomonas</taxon>
    </lineage>
</organism>
<dbReference type="OrthoDB" id="7031345at2"/>
<name>A0A1N7IYW5_9GAMM</name>
<dbReference type="RefSeq" id="WP_054342564.1">
    <property type="nucleotide sequence ID" value="NZ_FTOE01000001.1"/>
</dbReference>
<dbReference type="Proteomes" id="UP000185999">
    <property type="component" value="Unassembled WGS sequence"/>
</dbReference>
<proteinExistence type="predicted"/>
<accession>A0A1N7IYW5</accession>
<keyword evidence="1" id="KW-0472">Membrane</keyword>
<keyword evidence="3" id="KW-1185">Reference proteome</keyword>
<protein>
    <recommendedName>
        <fullName evidence="4">YqjK-like protein</fullName>
    </recommendedName>
</protein>
<evidence type="ECO:0000313" key="2">
    <source>
        <dbReference type="EMBL" id="SIS42298.1"/>
    </source>
</evidence>
<feature type="transmembrane region" description="Helical" evidence="1">
    <location>
        <begin position="40"/>
        <end position="57"/>
    </location>
</feature>